<organism evidence="11 12">
    <name type="scientific">Batillaria attramentaria</name>
    <dbReference type="NCBI Taxonomy" id="370345"/>
    <lineage>
        <taxon>Eukaryota</taxon>
        <taxon>Metazoa</taxon>
        <taxon>Spiralia</taxon>
        <taxon>Lophotrochozoa</taxon>
        <taxon>Mollusca</taxon>
        <taxon>Gastropoda</taxon>
        <taxon>Caenogastropoda</taxon>
        <taxon>Sorbeoconcha</taxon>
        <taxon>Cerithioidea</taxon>
        <taxon>Batillariidae</taxon>
        <taxon>Batillaria</taxon>
    </lineage>
</organism>
<evidence type="ECO:0000256" key="3">
    <source>
        <dbReference type="ARBA" id="ARBA00022676"/>
    </source>
</evidence>
<evidence type="ECO:0000256" key="6">
    <source>
        <dbReference type="ARBA" id="ARBA00022968"/>
    </source>
</evidence>
<gene>
    <name evidence="11" type="ORF">BaRGS_00022492</name>
</gene>
<evidence type="ECO:0000256" key="8">
    <source>
        <dbReference type="ARBA" id="ARBA00023034"/>
    </source>
</evidence>
<comment type="subcellular location">
    <subcellularLocation>
        <location evidence="1 10">Golgi apparatus membrane</location>
        <topology evidence="1 10">Single-pass type II membrane protein</topology>
    </subcellularLocation>
</comment>
<keyword evidence="3 10" id="KW-0328">Glycosyltransferase</keyword>
<evidence type="ECO:0000256" key="5">
    <source>
        <dbReference type="ARBA" id="ARBA00022692"/>
    </source>
</evidence>
<name>A0ABD0KHD8_9CAEN</name>
<sequence length="227" mass="26542">MRFKPMYIVILSGYLLCVVLVNMLCGFIRAREKVLESPTSSQVTFSRIRKFTNDVRPKRCNGCFNSVFPMLIDEEDICKTHHDQGIELVFLIVSSHLLRKRRDSIRQTWASITKNNTSRYRHVFLFGATRRNALMEIVREESRQFRDVLVSDFLDSYDNLTLKTLMGLRWAATRCRHARFFMKVDDDVWVNTVALRKMLTRKGELLDNSLTGMCRNGTVIVRDPHSK</sequence>
<keyword evidence="9 10" id="KW-0472">Membrane</keyword>
<comment type="similarity">
    <text evidence="2 10">Belongs to the glycosyltransferase 31 family.</text>
</comment>
<dbReference type="GO" id="GO:0016757">
    <property type="term" value="F:glycosyltransferase activity"/>
    <property type="evidence" value="ECO:0007669"/>
    <property type="project" value="UniProtKB-KW"/>
</dbReference>
<keyword evidence="6 10" id="KW-0735">Signal-anchor</keyword>
<evidence type="ECO:0000313" key="11">
    <source>
        <dbReference type="EMBL" id="KAK7486322.1"/>
    </source>
</evidence>
<keyword evidence="7 10" id="KW-1133">Transmembrane helix</keyword>
<dbReference type="InterPro" id="IPR002659">
    <property type="entry name" value="Glyco_trans_31"/>
</dbReference>
<keyword evidence="4" id="KW-0808">Transferase</keyword>
<reference evidence="11 12" key="1">
    <citation type="journal article" date="2023" name="Sci. Data">
        <title>Genome assembly of the Korean intertidal mud-creeper Batillaria attramentaria.</title>
        <authorList>
            <person name="Patra A.K."/>
            <person name="Ho P.T."/>
            <person name="Jun S."/>
            <person name="Lee S.J."/>
            <person name="Kim Y."/>
            <person name="Won Y.J."/>
        </authorList>
    </citation>
    <scope>NUCLEOTIDE SEQUENCE [LARGE SCALE GENOMIC DNA]</scope>
    <source>
        <strain evidence="11">Wonlab-2016</strain>
    </source>
</reference>
<comment type="caution">
    <text evidence="11">The sequence shown here is derived from an EMBL/GenBank/DDBJ whole genome shotgun (WGS) entry which is preliminary data.</text>
</comment>
<dbReference type="EMBL" id="JACVVK020000181">
    <property type="protein sequence ID" value="KAK7486322.1"/>
    <property type="molecule type" value="Genomic_DNA"/>
</dbReference>
<dbReference type="AlphaFoldDB" id="A0ABD0KHD8"/>
<evidence type="ECO:0000256" key="9">
    <source>
        <dbReference type="ARBA" id="ARBA00023136"/>
    </source>
</evidence>
<evidence type="ECO:0000256" key="1">
    <source>
        <dbReference type="ARBA" id="ARBA00004323"/>
    </source>
</evidence>
<dbReference type="PANTHER" id="PTHR11214">
    <property type="entry name" value="BETA-1,3-N-ACETYLGLUCOSAMINYLTRANSFERASE"/>
    <property type="match status" value="1"/>
</dbReference>
<proteinExistence type="inferred from homology"/>
<accession>A0ABD0KHD8</accession>
<dbReference type="EC" id="2.4.1.-" evidence="10"/>
<evidence type="ECO:0000256" key="4">
    <source>
        <dbReference type="ARBA" id="ARBA00022679"/>
    </source>
</evidence>
<dbReference type="PANTHER" id="PTHR11214:SF314">
    <property type="entry name" value="HEXOSYLTRANSFERASE"/>
    <property type="match status" value="1"/>
</dbReference>
<keyword evidence="8 10" id="KW-0333">Golgi apparatus</keyword>
<evidence type="ECO:0000256" key="2">
    <source>
        <dbReference type="ARBA" id="ARBA00008661"/>
    </source>
</evidence>
<protein>
    <recommendedName>
        <fullName evidence="10">Hexosyltransferase</fullName>
        <ecNumber evidence="10">2.4.1.-</ecNumber>
    </recommendedName>
</protein>
<keyword evidence="12" id="KW-1185">Reference proteome</keyword>
<evidence type="ECO:0000313" key="12">
    <source>
        <dbReference type="Proteomes" id="UP001519460"/>
    </source>
</evidence>
<evidence type="ECO:0000256" key="10">
    <source>
        <dbReference type="RuleBase" id="RU363063"/>
    </source>
</evidence>
<dbReference type="Pfam" id="PF01762">
    <property type="entry name" value="Galactosyl_T"/>
    <property type="match status" value="1"/>
</dbReference>
<dbReference type="Gene3D" id="3.90.550.50">
    <property type="match status" value="1"/>
</dbReference>
<dbReference type="Proteomes" id="UP001519460">
    <property type="component" value="Unassembled WGS sequence"/>
</dbReference>
<evidence type="ECO:0000256" key="7">
    <source>
        <dbReference type="ARBA" id="ARBA00022989"/>
    </source>
</evidence>
<dbReference type="GO" id="GO:0000139">
    <property type="term" value="C:Golgi membrane"/>
    <property type="evidence" value="ECO:0007669"/>
    <property type="project" value="UniProtKB-SubCell"/>
</dbReference>
<feature type="transmembrane region" description="Helical" evidence="10">
    <location>
        <begin position="6"/>
        <end position="28"/>
    </location>
</feature>
<keyword evidence="5 10" id="KW-0812">Transmembrane</keyword>
<feature type="non-terminal residue" evidence="11">
    <location>
        <position position="227"/>
    </location>
</feature>